<keyword evidence="2" id="KW-1185">Reference proteome</keyword>
<reference evidence="1 2" key="1">
    <citation type="submission" date="2018-01" db="EMBL/GenBank/DDBJ databases">
        <authorList>
            <person name="Farren J.M."/>
            <person name="Htoo L.P."/>
            <person name="Johnson E.S."/>
            <person name="Williams B.R."/>
            <person name="Bonilla J.A."/>
            <person name="Klyczek K."/>
            <person name="Garlena R.A."/>
            <person name="Russell D.A."/>
            <person name="Pope W.H."/>
            <person name="Jacobs-Sera D."/>
            <person name="Hendrix R.W."/>
            <person name="Hatfull G.F."/>
        </authorList>
    </citation>
    <scope>NUCLEOTIDE SEQUENCE [LARGE SCALE GENOMIC DNA]</scope>
</reference>
<name>A0A2L0HJH6_9CAUD</name>
<dbReference type="EMBL" id="MG812487">
    <property type="protein sequence ID" value="AUX81858.1"/>
    <property type="molecule type" value="Genomic_DNA"/>
</dbReference>
<organism evidence="1 2">
    <name type="scientific">Gordonia phage Brandonk123</name>
    <dbReference type="NCBI Taxonomy" id="2079564"/>
    <lineage>
        <taxon>Viruses</taxon>
        <taxon>Duplodnaviria</taxon>
        <taxon>Heunggongvirae</taxon>
        <taxon>Uroviricota</taxon>
        <taxon>Caudoviricetes</taxon>
        <taxon>Stackebrandtviridae</taxon>
        <taxon>Schenleyvirinae</taxon>
        <taxon>Vividuovirus</taxon>
        <taxon>Vividuovirus brandonk123</taxon>
    </lineage>
</organism>
<protein>
    <submittedName>
        <fullName evidence="1">Uncharacterized protein</fullName>
    </submittedName>
</protein>
<dbReference type="OrthoDB" id="28145at10239"/>
<dbReference type="Proteomes" id="UP000241501">
    <property type="component" value="Segment"/>
</dbReference>
<proteinExistence type="predicted"/>
<evidence type="ECO:0000313" key="2">
    <source>
        <dbReference type="Proteomes" id="UP000241501"/>
    </source>
</evidence>
<sequence>MGCNCRRREIVVFEVTKRDKTVQRFLTEAEAKENTDVAAGDVWRKVTR</sequence>
<accession>A0A2L0HJH6</accession>
<evidence type="ECO:0000313" key="1">
    <source>
        <dbReference type="EMBL" id="AUX81858.1"/>
    </source>
</evidence>
<gene>
    <name evidence="1" type="ORF">SEA_BRANDONK123_21</name>
</gene>